<dbReference type="PANTHER" id="PTHR30055">
    <property type="entry name" value="HTH-TYPE TRANSCRIPTIONAL REGULATOR RUTR"/>
    <property type="match status" value="1"/>
</dbReference>
<sequence>MTVTIPSQVKDPELLRTRRAQIVQAAVPLFSEKGFHKTTTRELARASGMSIGALYEYVQTKEDVLFLVCQHIHQEVESQLRVSLSEHTSVVVRLRLAIEAFLRVMDRMQADVLLIYQESKSLPEPYLKEVLAHETRITQVFEQLLREGVQDGSFRLRPGEEILLAHTIVVAGQMWAFRRWALKAVAFEDFAAAQVDMLMNAALPVAERDAP</sequence>
<dbReference type="RefSeq" id="WP_274456491.1">
    <property type="nucleotide sequence ID" value="NZ_CP067097.1"/>
</dbReference>
<dbReference type="SUPFAM" id="SSF48498">
    <property type="entry name" value="Tetracyclin repressor-like, C-terminal domain"/>
    <property type="match status" value="1"/>
</dbReference>
<keyword evidence="5" id="KW-1185">Reference proteome</keyword>
<evidence type="ECO:0000313" key="4">
    <source>
        <dbReference type="EMBL" id="MDQ0188918.1"/>
    </source>
</evidence>
<dbReference type="PRINTS" id="PR00455">
    <property type="entry name" value="HTHTETR"/>
</dbReference>
<comment type="caution">
    <text evidence="4">The sequence shown here is derived from an EMBL/GenBank/DDBJ whole genome shotgun (WGS) entry which is preliminary data.</text>
</comment>
<gene>
    <name evidence="4" type="ORF">J2S03_000732</name>
</gene>
<dbReference type="InterPro" id="IPR050109">
    <property type="entry name" value="HTH-type_TetR-like_transc_reg"/>
</dbReference>
<evidence type="ECO:0000313" key="5">
    <source>
        <dbReference type="Proteomes" id="UP001232973"/>
    </source>
</evidence>
<dbReference type="InterPro" id="IPR036271">
    <property type="entry name" value="Tet_transcr_reg_TetR-rel_C_sf"/>
</dbReference>
<dbReference type="InterPro" id="IPR041490">
    <property type="entry name" value="KstR2_TetR_C"/>
</dbReference>
<dbReference type="Gene3D" id="1.10.10.60">
    <property type="entry name" value="Homeodomain-like"/>
    <property type="match status" value="1"/>
</dbReference>
<dbReference type="SUPFAM" id="SSF46689">
    <property type="entry name" value="Homeodomain-like"/>
    <property type="match status" value="1"/>
</dbReference>
<proteinExistence type="predicted"/>
<feature type="DNA-binding region" description="H-T-H motif" evidence="2">
    <location>
        <begin position="39"/>
        <end position="58"/>
    </location>
</feature>
<dbReference type="Pfam" id="PF00440">
    <property type="entry name" value="TetR_N"/>
    <property type="match status" value="1"/>
</dbReference>
<name>A0ABT9XF40_9BACL</name>
<dbReference type="Gene3D" id="1.10.357.10">
    <property type="entry name" value="Tetracycline Repressor, domain 2"/>
    <property type="match status" value="1"/>
</dbReference>
<reference evidence="4 5" key="1">
    <citation type="submission" date="2023-07" db="EMBL/GenBank/DDBJ databases">
        <title>Genomic Encyclopedia of Type Strains, Phase IV (KMG-IV): sequencing the most valuable type-strain genomes for metagenomic binning, comparative biology and taxonomic classification.</title>
        <authorList>
            <person name="Goeker M."/>
        </authorList>
    </citation>
    <scope>NUCLEOTIDE SEQUENCE [LARGE SCALE GENOMIC DNA]</scope>
    <source>
        <strain evidence="4 5">DSM 4006</strain>
    </source>
</reference>
<dbReference type="InterPro" id="IPR009057">
    <property type="entry name" value="Homeodomain-like_sf"/>
</dbReference>
<dbReference type="PROSITE" id="PS50977">
    <property type="entry name" value="HTH_TETR_2"/>
    <property type="match status" value="1"/>
</dbReference>
<evidence type="ECO:0000256" key="2">
    <source>
        <dbReference type="PROSITE-ProRule" id="PRU00335"/>
    </source>
</evidence>
<keyword evidence="1 2" id="KW-0238">DNA-binding</keyword>
<accession>A0ABT9XF40</accession>
<dbReference type="InterPro" id="IPR001647">
    <property type="entry name" value="HTH_TetR"/>
</dbReference>
<protein>
    <submittedName>
        <fullName evidence="4">AcrR family transcriptional regulator</fullName>
    </submittedName>
</protein>
<dbReference type="Proteomes" id="UP001232973">
    <property type="component" value="Unassembled WGS sequence"/>
</dbReference>
<organism evidence="4 5">
    <name type="scientific">Alicyclobacillus cycloheptanicus</name>
    <dbReference type="NCBI Taxonomy" id="1457"/>
    <lineage>
        <taxon>Bacteria</taxon>
        <taxon>Bacillati</taxon>
        <taxon>Bacillota</taxon>
        <taxon>Bacilli</taxon>
        <taxon>Bacillales</taxon>
        <taxon>Alicyclobacillaceae</taxon>
        <taxon>Alicyclobacillus</taxon>
    </lineage>
</organism>
<dbReference type="Pfam" id="PF17932">
    <property type="entry name" value="TetR_C_24"/>
    <property type="match status" value="1"/>
</dbReference>
<feature type="domain" description="HTH tetR-type" evidence="3">
    <location>
        <begin position="16"/>
        <end position="76"/>
    </location>
</feature>
<evidence type="ECO:0000256" key="1">
    <source>
        <dbReference type="ARBA" id="ARBA00023125"/>
    </source>
</evidence>
<evidence type="ECO:0000259" key="3">
    <source>
        <dbReference type="PROSITE" id="PS50977"/>
    </source>
</evidence>
<dbReference type="PANTHER" id="PTHR30055:SF226">
    <property type="entry name" value="HTH-TYPE TRANSCRIPTIONAL REGULATOR PKSA"/>
    <property type="match status" value="1"/>
</dbReference>
<dbReference type="EMBL" id="JAUSTP010000003">
    <property type="protein sequence ID" value="MDQ0188918.1"/>
    <property type="molecule type" value="Genomic_DNA"/>
</dbReference>